<dbReference type="HAMAP" id="MF_01355">
    <property type="entry name" value="NDH1_NDH1L"/>
    <property type="match status" value="1"/>
</dbReference>
<evidence type="ECO:0000256" key="3">
    <source>
        <dbReference type="ARBA" id="ARBA00022719"/>
    </source>
</evidence>
<dbReference type="RefSeq" id="WP_264322246.1">
    <property type="nucleotide sequence ID" value="NZ_JADEXN010000291.1"/>
</dbReference>
<feature type="transmembrane region" description="Helical" evidence="13">
    <location>
        <begin position="6"/>
        <end position="31"/>
    </location>
</feature>
<keyword evidence="5 13" id="KW-0618">Plastoquinone</keyword>
<keyword evidence="6 13" id="KW-1278">Translocase</keyword>
<evidence type="ECO:0000256" key="1">
    <source>
        <dbReference type="ARBA" id="ARBA00004141"/>
    </source>
</evidence>
<dbReference type="GO" id="GO:0016655">
    <property type="term" value="F:oxidoreductase activity, acting on NAD(P)H, quinone or similar compound as acceptor"/>
    <property type="evidence" value="ECO:0007669"/>
    <property type="project" value="UniProtKB-UniRule"/>
</dbReference>
<evidence type="ECO:0000256" key="7">
    <source>
        <dbReference type="ARBA" id="ARBA00022989"/>
    </source>
</evidence>
<keyword evidence="4 13" id="KW-0521">NADP</keyword>
<evidence type="ECO:0000256" key="5">
    <source>
        <dbReference type="ARBA" id="ARBA00022957"/>
    </source>
</evidence>
<keyword evidence="3 13" id="KW-0874">Quinone</keyword>
<evidence type="ECO:0000256" key="2">
    <source>
        <dbReference type="ARBA" id="ARBA00022692"/>
    </source>
</evidence>
<comment type="catalytic activity">
    <reaction evidence="12 13">
        <text>a plastoquinone + NADH + (n+1) H(+)(in) = a plastoquinol + NAD(+) + n H(+)(out)</text>
        <dbReference type="Rhea" id="RHEA:42608"/>
        <dbReference type="Rhea" id="RHEA-COMP:9561"/>
        <dbReference type="Rhea" id="RHEA-COMP:9562"/>
        <dbReference type="ChEBI" id="CHEBI:15378"/>
        <dbReference type="ChEBI" id="CHEBI:17757"/>
        <dbReference type="ChEBI" id="CHEBI:57540"/>
        <dbReference type="ChEBI" id="CHEBI:57945"/>
        <dbReference type="ChEBI" id="CHEBI:62192"/>
    </reaction>
</comment>
<keyword evidence="2 13" id="KW-0812">Transmembrane</keyword>
<dbReference type="PANTHER" id="PTHR36727:SF2">
    <property type="entry name" value="NAD(P)H-QUINONE OXIDOREDUCTASE SUBUNIT L, CHLOROPLASTIC"/>
    <property type="match status" value="1"/>
</dbReference>
<evidence type="ECO:0000256" key="8">
    <source>
        <dbReference type="ARBA" id="ARBA00023027"/>
    </source>
</evidence>
<keyword evidence="10 13" id="KW-0472">Membrane</keyword>
<keyword evidence="7 13" id="KW-1133">Transmembrane helix</keyword>
<comment type="subunit">
    <text evidence="13">NDH-1 can be composed of about 15 different subunits; different subcomplexes with different compositions have been identified which probably have different functions.</text>
</comment>
<evidence type="ECO:0000256" key="10">
    <source>
        <dbReference type="ARBA" id="ARBA00023136"/>
    </source>
</evidence>
<keyword evidence="8 13" id="KW-0520">NAD</keyword>
<dbReference type="GO" id="GO:0048038">
    <property type="term" value="F:quinone binding"/>
    <property type="evidence" value="ECO:0007669"/>
    <property type="project" value="UniProtKB-KW"/>
</dbReference>
<dbReference type="EMBL" id="JADEXN010000291">
    <property type="protein sequence ID" value="MBE9042066.1"/>
    <property type="molecule type" value="Genomic_DNA"/>
</dbReference>
<comment type="catalytic activity">
    <reaction evidence="11 13">
        <text>a plastoquinone + NADPH + (n+1) H(+)(in) = a plastoquinol + NADP(+) + n H(+)(out)</text>
        <dbReference type="Rhea" id="RHEA:42612"/>
        <dbReference type="Rhea" id="RHEA-COMP:9561"/>
        <dbReference type="Rhea" id="RHEA-COMP:9562"/>
        <dbReference type="ChEBI" id="CHEBI:15378"/>
        <dbReference type="ChEBI" id="CHEBI:17757"/>
        <dbReference type="ChEBI" id="CHEBI:57783"/>
        <dbReference type="ChEBI" id="CHEBI:58349"/>
        <dbReference type="ChEBI" id="CHEBI:62192"/>
    </reaction>
</comment>
<keyword evidence="13" id="KW-0813">Transport</keyword>
<dbReference type="EC" id="7.1.1.-" evidence="13"/>
<proteinExistence type="inferred from homology"/>
<feature type="transmembrane region" description="Helical" evidence="13">
    <location>
        <begin position="43"/>
        <end position="64"/>
    </location>
</feature>
<comment type="function">
    <text evidence="13">NDH-1 shuttles electrons from an unknown electron donor, via FMN and iron-sulfur (Fe-S) centers, to quinones in the respiratory and/or the photosynthetic chain. The immediate electron acceptor for the enzyme in this species is believed to be plastoquinone. Couples the redox reaction to proton translocation, and thus conserves the redox energy in a proton gradient. Cyanobacterial NDH-1 also plays a role in inorganic carbon-concentration.</text>
</comment>
<evidence type="ECO:0000256" key="13">
    <source>
        <dbReference type="HAMAP-Rule" id="MF_01355"/>
    </source>
</evidence>
<dbReference type="GO" id="GO:0031676">
    <property type="term" value="C:plasma membrane-derived thylakoid membrane"/>
    <property type="evidence" value="ECO:0007669"/>
    <property type="project" value="UniProtKB-SubCell"/>
</dbReference>
<protein>
    <recommendedName>
        <fullName evidence="13">NAD(P)H-quinone oxidoreductase subunit L</fullName>
        <ecNumber evidence="13">7.1.1.-</ecNumber>
    </recommendedName>
    <alternativeName>
        <fullName evidence="13">NAD(P)H dehydrogenase I subunit L</fullName>
        <shortName evidence="13">NDH-1 subunit L</shortName>
        <shortName evidence="13">NDH-L</shortName>
    </alternativeName>
</protein>
<name>A0A928VXR7_9CYAN</name>
<dbReference type="PANTHER" id="PTHR36727">
    <property type="entry name" value="NAD(P)H-QUINONE OXIDOREDUCTASE SUBUNIT L, CHLOROPLASTIC"/>
    <property type="match status" value="1"/>
</dbReference>
<comment type="caution">
    <text evidence="14">The sequence shown here is derived from an EMBL/GenBank/DDBJ whole genome shotgun (WGS) entry which is preliminary data.</text>
</comment>
<accession>A0A928VXR7</accession>
<evidence type="ECO:0000256" key="9">
    <source>
        <dbReference type="ARBA" id="ARBA00023078"/>
    </source>
</evidence>
<keyword evidence="15" id="KW-1185">Reference proteome</keyword>
<evidence type="ECO:0000313" key="14">
    <source>
        <dbReference type="EMBL" id="MBE9042066.1"/>
    </source>
</evidence>
<gene>
    <name evidence="13" type="primary">ndhL</name>
    <name evidence="14" type="ORF">IQ235_14895</name>
</gene>
<evidence type="ECO:0000313" key="15">
    <source>
        <dbReference type="Proteomes" id="UP000621799"/>
    </source>
</evidence>
<dbReference type="Proteomes" id="UP000621799">
    <property type="component" value="Unassembled WGS sequence"/>
</dbReference>
<organism evidence="14 15">
    <name type="scientific">Zarconia navalis LEGE 11467</name>
    <dbReference type="NCBI Taxonomy" id="1828826"/>
    <lineage>
        <taxon>Bacteria</taxon>
        <taxon>Bacillati</taxon>
        <taxon>Cyanobacteriota</taxon>
        <taxon>Cyanophyceae</taxon>
        <taxon>Oscillatoriophycideae</taxon>
        <taxon>Oscillatoriales</taxon>
        <taxon>Oscillatoriales incertae sedis</taxon>
        <taxon>Zarconia</taxon>
        <taxon>Zarconia navalis</taxon>
    </lineage>
</organism>
<dbReference type="AlphaFoldDB" id="A0A928VXR7"/>
<dbReference type="Pfam" id="PF10716">
    <property type="entry name" value="NdhL"/>
    <property type="match status" value="1"/>
</dbReference>
<evidence type="ECO:0000256" key="12">
    <source>
        <dbReference type="ARBA" id="ARBA00048026"/>
    </source>
</evidence>
<dbReference type="InterPro" id="IPR019654">
    <property type="entry name" value="NADH-quinone_OxRdatse_su_L"/>
</dbReference>
<comment type="similarity">
    <text evidence="13">Belongs to the complex I NdhL subunit family.</text>
</comment>
<evidence type="ECO:0000256" key="4">
    <source>
        <dbReference type="ARBA" id="ARBA00022857"/>
    </source>
</evidence>
<evidence type="ECO:0000256" key="6">
    <source>
        <dbReference type="ARBA" id="ARBA00022967"/>
    </source>
</evidence>
<evidence type="ECO:0000256" key="11">
    <source>
        <dbReference type="ARBA" id="ARBA00047726"/>
    </source>
</evidence>
<comment type="subcellular location">
    <subcellularLocation>
        <location evidence="13">Cellular thylakoid membrane</location>
        <topology evidence="13">Multi-pass membrane protein</topology>
    </subcellularLocation>
    <subcellularLocation>
        <location evidence="1">Membrane</location>
        <topology evidence="1">Multi-pass membrane protein</topology>
    </subcellularLocation>
</comment>
<reference evidence="14" key="1">
    <citation type="submission" date="2020-10" db="EMBL/GenBank/DDBJ databases">
        <authorList>
            <person name="Castelo-Branco R."/>
            <person name="Eusebio N."/>
            <person name="Adriana R."/>
            <person name="Vieira A."/>
            <person name="Brugerolle De Fraissinette N."/>
            <person name="Rezende De Castro R."/>
            <person name="Schneider M.P."/>
            <person name="Vasconcelos V."/>
            <person name="Leao P.N."/>
        </authorList>
    </citation>
    <scope>NUCLEOTIDE SEQUENCE</scope>
    <source>
        <strain evidence="14">LEGE 11467</strain>
    </source>
</reference>
<keyword evidence="9 13" id="KW-0793">Thylakoid</keyword>
<sequence length="75" mass="8831">MTQTTLVTLVLYLSLIGTYLVVLPLGLYFYMKNRWYVASSIERLIMYFFVFLCFPGLLLLSPFLNFRPQPRQLEG</sequence>